<dbReference type="PANTHER" id="PTHR11019">
    <property type="entry name" value="HTH-TYPE TRANSCRIPTIONAL REGULATOR NIMR"/>
    <property type="match status" value="1"/>
</dbReference>
<evidence type="ECO:0000256" key="2">
    <source>
        <dbReference type="ARBA" id="ARBA00023125"/>
    </source>
</evidence>
<dbReference type="InterPro" id="IPR009057">
    <property type="entry name" value="Homeodomain-like_sf"/>
</dbReference>
<dbReference type="InterPro" id="IPR018060">
    <property type="entry name" value="HTH_AraC"/>
</dbReference>
<dbReference type="Pfam" id="PF12833">
    <property type="entry name" value="HTH_18"/>
    <property type="match status" value="1"/>
</dbReference>
<dbReference type="RefSeq" id="WP_327787433.1">
    <property type="nucleotide sequence ID" value="NZ_JARGEQ010000006.1"/>
</dbReference>
<dbReference type="SUPFAM" id="SSF46689">
    <property type="entry name" value="Homeodomain-like"/>
    <property type="match status" value="2"/>
</dbReference>
<feature type="compositionally biased region" description="Low complexity" evidence="4">
    <location>
        <begin position="305"/>
        <end position="315"/>
    </location>
</feature>
<protein>
    <submittedName>
        <fullName evidence="6">AraC family transcriptional regulator</fullName>
    </submittedName>
</protein>
<dbReference type="GO" id="GO:0003700">
    <property type="term" value="F:DNA-binding transcription factor activity"/>
    <property type="evidence" value="ECO:0007669"/>
    <property type="project" value="InterPro"/>
</dbReference>
<evidence type="ECO:0000259" key="5">
    <source>
        <dbReference type="PROSITE" id="PS01124"/>
    </source>
</evidence>
<gene>
    <name evidence="6" type="ORF">PZ740_01335</name>
</gene>
<dbReference type="PROSITE" id="PS01124">
    <property type="entry name" value="HTH_ARAC_FAMILY_2"/>
    <property type="match status" value="1"/>
</dbReference>
<dbReference type="EMBL" id="JARGEQ010000006">
    <property type="protein sequence ID" value="MDF1585024.1"/>
    <property type="molecule type" value="Genomic_DNA"/>
</dbReference>
<dbReference type="InterPro" id="IPR011051">
    <property type="entry name" value="RmlC_Cupin_sf"/>
</dbReference>
<organism evidence="6 7">
    <name type="scientific">Marinimicrococcus flavescens</name>
    <dbReference type="NCBI Taxonomy" id="3031815"/>
    <lineage>
        <taxon>Bacteria</taxon>
        <taxon>Pseudomonadati</taxon>
        <taxon>Pseudomonadota</taxon>
        <taxon>Alphaproteobacteria</taxon>
        <taxon>Geminicoccales</taxon>
        <taxon>Geminicoccaceae</taxon>
        <taxon>Marinimicrococcus</taxon>
    </lineage>
</organism>
<comment type="caution">
    <text evidence="6">The sequence shown here is derived from an EMBL/GenBank/DDBJ whole genome shotgun (WGS) entry which is preliminary data.</text>
</comment>
<reference evidence="6 7" key="1">
    <citation type="submission" date="2023-03" db="EMBL/GenBank/DDBJ databases">
        <title>YIM 152171 draft genome.</title>
        <authorList>
            <person name="Yang Z."/>
        </authorList>
    </citation>
    <scope>NUCLEOTIDE SEQUENCE [LARGE SCALE GENOMIC DNA]</scope>
    <source>
        <strain evidence="6 7">YIM 152171</strain>
    </source>
</reference>
<evidence type="ECO:0000256" key="1">
    <source>
        <dbReference type="ARBA" id="ARBA00023015"/>
    </source>
</evidence>
<dbReference type="Proteomes" id="UP001301140">
    <property type="component" value="Unassembled WGS sequence"/>
</dbReference>
<keyword evidence="2" id="KW-0238">DNA-binding</keyword>
<feature type="region of interest" description="Disordered" evidence="4">
    <location>
        <begin position="295"/>
        <end position="328"/>
    </location>
</feature>
<dbReference type="GO" id="GO:0043565">
    <property type="term" value="F:sequence-specific DNA binding"/>
    <property type="evidence" value="ECO:0007669"/>
    <property type="project" value="InterPro"/>
</dbReference>
<accession>A0AAP3UYH5</accession>
<evidence type="ECO:0000313" key="7">
    <source>
        <dbReference type="Proteomes" id="UP001301140"/>
    </source>
</evidence>
<sequence length="328" mass="35082">MNAKPGADSDPLSSLIRLSGLSGSLDLRCRMAGPYVVDHAASPPGEAAFHMVLDGGCRIETAAGQAICRPGDLVLLPTGTAHRVVCLGAGRDGRAWISRNAGLSVCEVPGPPELDLICGRFSYQPTAGALLFDELPDLLHVPQAELPPAVAEMIRADAASRPPGATELVTALTSVVFIIAIRRHLRNAPLDRGMLALIPDRGLAEALMAMLREPAAPWTIDRLARRAHMSRATFLRRFTAAAGRGPADLLLDIRVHIAMRLLRDSGRSMGEIAHSVGYRSVTAFGRAFMRRTGITMSQARHRQVSPEPESSLEPSMTDQEPEARSASG</sequence>
<dbReference type="PANTHER" id="PTHR11019:SF159">
    <property type="entry name" value="TRANSCRIPTIONAL REGULATOR-RELATED"/>
    <property type="match status" value="1"/>
</dbReference>
<keyword evidence="3" id="KW-0804">Transcription</keyword>
<keyword evidence="7" id="KW-1185">Reference proteome</keyword>
<dbReference type="Pfam" id="PF12852">
    <property type="entry name" value="Cupin_6"/>
    <property type="match status" value="1"/>
</dbReference>
<proteinExistence type="predicted"/>
<keyword evidence="1" id="KW-0805">Transcription regulation</keyword>
<feature type="domain" description="HTH araC/xylS-type" evidence="5">
    <location>
        <begin position="201"/>
        <end position="302"/>
    </location>
</feature>
<evidence type="ECO:0000256" key="3">
    <source>
        <dbReference type="ARBA" id="ARBA00023163"/>
    </source>
</evidence>
<evidence type="ECO:0000256" key="4">
    <source>
        <dbReference type="SAM" id="MobiDB-lite"/>
    </source>
</evidence>
<dbReference type="SMART" id="SM00342">
    <property type="entry name" value="HTH_ARAC"/>
    <property type="match status" value="1"/>
</dbReference>
<dbReference type="Gene3D" id="1.10.10.60">
    <property type="entry name" value="Homeodomain-like"/>
    <property type="match status" value="2"/>
</dbReference>
<dbReference type="SUPFAM" id="SSF51182">
    <property type="entry name" value="RmlC-like cupins"/>
    <property type="match status" value="1"/>
</dbReference>
<dbReference type="InterPro" id="IPR032783">
    <property type="entry name" value="AraC_lig"/>
</dbReference>
<dbReference type="AlphaFoldDB" id="A0AAP3UYH5"/>
<name>A0AAP3UYH5_9PROT</name>
<evidence type="ECO:0000313" key="6">
    <source>
        <dbReference type="EMBL" id="MDF1585024.1"/>
    </source>
</evidence>